<comment type="subcellular location">
    <subcellularLocation>
        <location evidence="1">Membrane</location>
        <topology evidence="1">Multi-pass membrane protein</topology>
    </subcellularLocation>
</comment>
<dbReference type="SMART" id="SM00382">
    <property type="entry name" value="AAA"/>
    <property type="match status" value="2"/>
</dbReference>
<feature type="domain" description="ABC transporter" evidence="11">
    <location>
        <begin position="1336"/>
        <end position="1566"/>
    </location>
</feature>
<evidence type="ECO:0000256" key="10">
    <source>
        <dbReference type="SAM" id="Phobius"/>
    </source>
</evidence>
<dbReference type="SUPFAM" id="SSF52540">
    <property type="entry name" value="P-loop containing nucleoside triphosphate hydrolases"/>
    <property type="match status" value="2"/>
</dbReference>
<evidence type="ECO:0000256" key="5">
    <source>
        <dbReference type="ARBA" id="ARBA00022737"/>
    </source>
</evidence>
<feature type="transmembrane region" description="Helical" evidence="10">
    <location>
        <begin position="369"/>
        <end position="387"/>
    </location>
</feature>
<evidence type="ECO:0000256" key="6">
    <source>
        <dbReference type="ARBA" id="ARBA00022741"/>
    </source>
</evidence>
<dbReference type="PANTHER" id="PTHR19229:SF36">
    <property type="entry name" value="ATP-BINDING CASSETTE SUB-FAMILY A MEMBER 2"/>
    <property type="match status" value="1"/>
</dbReference>
<protein>
    <submittedName>
        <fullName evidence="12">p-loop containing nucleoside triphosphate hydrolase protein</fullName>
    </submittedName>
</protein>
<keyword evidence="5" id="KW-0677">Repeat</keyword>
<dbReference type="STRING" id="1754192.A0A1Y1XLP9"/>
<dbReference type="GO" id="GO:0016020">
    <property type="term" value="C:membrane"/>
    <property type="evidence" value="ECO:0007669"/>
    <property type="project" value="UniProtKB-SubCell"/>
</dbReference>
<evidence type="ECO:0000256" key="7">
    <source>
        <dbReference type="ARBA" id="ARBA00022840"/>
    </source>
</evidence>
<evidence type="ECO:0000259" key="11">
    <source>
        <dbReference type="PROSITE" id="PS50893"/>
    </source>
</evidence>
<evidence type="ECO:0000256" key="2">
    <source>
        <dbReference type="ARBA" id="ARBA00008869"/>
    </source>
</evidence>
<dbReference type="FunFam" id="3.40.50.300:FF:000933">
    <property type="entry name" value="ABC transporter A family member 7"/>
    <property type="match status" value="1"/>
</dbReference>
<keyword evidence="3" id="KW-0813">Transport</keyword>
<comment type="caution">
    <text evidence="12">The sequence shown here is derived from an EMBL/GenBank/DDBJ whole genome shotgun (WGS) entry which is preliminary data.</text>
</comment>
<evidence type="ECO:0000256" key="4">
    <source>
        <dbReference type="ARBA" id="ARBA00022692"/>
    </source>
</evidence>
<feature type="transmembrane region" description="Helical" evidence="10">
    <location>
        <begin position="871"/>
        <end position="889"/>
    </location>
</feature>
<feature type="transmembrane region" description="Helical" evidence="10">
    <location>
        <begin position="408"/>
        <end position="428"/>
    </location>
</feature>
<reference evidence="12 13" key="2">
    <citation type="submission" date="2016-08" db="EMBL/GenBank/DDBJ databases">
        <title>Pervasive Adenine N6-methylation of Active Genes in Fungi.</title>
        <authorList>
            <consortium name="DOE Joint Genome Institute"/>
            <person name="Mondo S.J."/>
            <person name="Dannebaum R.O."/>
            <person name="Kuo R.C."/>
            <person name="Labutti K."/>
            <person name="Haridas S."/>
            <person name="Kuo A."/>
            <person name="Salamov A."/>
            <person name="Ahrendt S.R."/>
            <person name="Lipzen A."/>
            <person name="Sullivan W."/>
            <person name="Andreopoulos W.B."/>
            <person name="Clum A."/>
            <person name="Lindquist E."/>
            <person name="Daum C."/>
            <person name="Ramamoorthy G.K."/>
            <person name="Gryganskyi A."/>
            <person name="Culley D."/>
            <person name="Magnuson J.K."/>
            <person name="James T.Y."/>
            <person name="O'Malley M.A."/>
            <person name="Stajich J.E."/>
            <person name="Spatafora J.W."/>
            <person name="Visel A."/>
            <person name="Grigoriev I.V."/>
        </authorList>
    </citation>
    <scope>NUCLEOTIDE SEQUENCE [LARGE SCALE GENOMIC DNA]</scope>
    <source>
        <strain evidence="12 13">S4</strain>
    </source>
</reference>
<keyword evidence="4 10" id="KW-0812">Transmembrane</keyword>
<dbReference type="CDD" id="cd03263">
    <property type="entry name" value="ABC_subfamily_A"/>
    <property type="match status" value="2"/>
</dbReference>
<dbReference type="Pfam" id="PF12698">
    <property type="entry name" value="ABC2_membrane_3"/>
    <property type="match status" value="2"/>
</dbReference>
<reference evidence="12 13" key="1">
    <citation type="submission" date="2016-08" db="EMBL/GenBank/DDBJ databases">
        <title>A Parts List for Fungal Cellulosomes Revealed by Comparative Genomics.</title>
        <authorList>
            <consortium name="DOE Joint Genome Institute"/>
            <person name="Haitjema C.H."/>
            <person name="Gilmore S.P."/>
            <person name="Henske J.K."/>
            <person name="Solomon K.V."/>
            <person name="De Groot R."/>
            <person name="Kuo A."/>
            <person name="Mondo S.J."/>
            <person name="Salamov A.A."/>
            <person name="Labutti K."/>
            <person name="Zhao Z."/>
            <person name="Chiniquy J."/>
            <person name="Barry K."/>
            <person name="Brewer H.M."/>
            <person name="Purvine S.O."/>
            <person name="Wright A.T."/>
            <person name="Boxma B."/>
            <person name="Van Alen T."/>
            <person name="Hackstein J.H."/>
            <person name="Baker S.E."/>
            <person name="Grigoriev I.V."/>
            <person name="O'Malley M.A."/>
        </authorList>
    </citation>
    <scope>NUCLEOTIDE SEQUENCE [LARGE SCALE GENOMIC DNA]</scope>
    <source>
        <strain evidence="12 13">S4</strain>
    </source>
</reference>
<feature type="transmembrane region" description="Helical" evidence="10">
    <location>
        <begin position="1174"/>
        <end position="1197"/>
    </location>
</feature>
<feature type="transmembrane region" description="Helical" evidence="10">
    <location>
        <begin position="276"/>
        <end position="300"/>
    </location>
</feature>
<feature type="transmembrane region" description="Helical" evidence="10">
    <location>
        <begin position="312"/>
        <end position="332"/>
    </location>
</feature>
<sequence>MGLYSSQLRAMIRRNFLIKKASRSSLILEIIFPILVVLLAFILNSLSKTENFDVLKSTTPEDVNDFFSKYSTTSVYEQAKPAIGFILPENNSNKDIITQIMSNDLFTNLKLEPVEFKNDNEIKSYINNYRNNLVASIIFESDDYLSYTIRVNDTSAPDPYTPPISNYAYGRHLTANGHKTDADKYYGIFAPIQAAVDQTIIRLKTKDEGFSLKVLLGKLAGQITKYNGSKSTSGTIAAYISLIFLAPLMMIVTYLVKEKERGIKDGLIMAGVHPTIFWLSWEIIYAGIVFVVSVIIALFFLVTGTLSNVNPLIMFIALLLYGLSCCSFGFFFTTFFRKSRTAGAVVGLIAIALCAFNIALAYFSKIAKIITSCIFSPFAIGSFVYEVDQMEYSYEKLTFSNLFKTDAGIYLCILLANNVVYFLLAVLLDNFSSGENGRYFLRSKKKASDLYDESDVTYEKDIQEDYNAKNNEKCMVEVSRVHKIFQKNVTEIEIEDGEEKEVTKSVDYLAVNDVSFKVYQNEIFALLGHNGAGKTTLLNIMVGLLAASQGDIFFDGMSISSNLYKIRRNFGVCPQSNIIFDDLTVGEHIDIYSGIKNTHVDVDELLKEIDLIDQKDKKASKLSGGQKRKLCIGLAIIGDPKYIFLDEPTTGLDPLSRRKIWDLLLKKKEGRVIFLTTHYMDEADILADRKLILTDGKIRCLGTSLYLKNHFNMSYDLSVESTDGNAVQDIVYRHIKDAVYVPTEDSLTKDGLIKIHTWRLPLASTGNFTHLLDELESQSGPGGLVKKFALSMPTLEELFIRLEDEANQNQNIPEIINRGNSEDQVLIQTNEDKLPELRAVTSPSQGSIISTLIEYRLKIFLKNKGFATSAILYPVIIAGFCFFVVNSIFSNQISIYDKKVISIPEMYGQSYLNYDIKQSDVGLTNANFAGVMGDTNTTYLTNMDINAIPFPEFNDHYYISSFNGKNTNNSYVFNINYNDTMTHSIPTTLNAISNAILSSKNVTDQIVLRSHPYDQKNETFSQVALMFAALSIGACIISSINKFGALVVRERVNLLLQQLQINGVYRINYWLSTLISDYSVAVLTCFLIIIAGIIVRFEPLLNVWIDILIFISILIWCIPTLLYQYIWSFIFDKEEAAYSVMFMINFIPVIFGYIASFILCNVDDVIVNIETKNVLYNTATVILNIVITAICPAYGIVTIKNSFYTMRIAESLYKYDISFGSFFKFKNGFLPIIITLVVLIVIYFPIWVRLDVIKNQINYGEPRRFPTKVHRKYEDVLEQGDEDVRDEARFVNKHQDELPISVINLSKEYEYRGKISTADKQEMKKKALEEFEYGEVHPSFFNKKLLVKTAVVDVNFGVRSRECFGLLGPNGAGKTTILNAVTYTFEPTTGKILFNGKGIHCTPLTELSMGYCPQINILWKELTIREHLELILRIRGYNKKEASEYAIQYVNACGLADHQNKPAYNLSGGTKRKLSLLIAICGYPKQILLDEPTAGLDPSTRRYVWNIINDTKKMNESALILTTHSMEEAEKLCDRLAILVNGRLTCIGAPEHLKLKFGEGYVLELHSRNVHEFHSEIVEKAKIFGDYEYTMEKTSNNRVKYEVYMTKNLSNVFKMMEDCKANGLVTDYTFSQASLEQIFIDFAKQQITEVDESSSSEEDN</sequence>
<proteinExistence type="inferred from homology"/>
<dbReference type="Gene3D" id="3.40.50.300">
    <property type="entry name" value="P-loop containing nucleotide triphosphate hydrolases"/>
    <property type="match status" value="2"/>
</dbReference>
<feature type="transmembrane region" description="Helical" evidence="10">
    <location>
        <begin position="1067"/>
        <end position="1095"/>
    </location>
</feature>
<accession>A0A1Y1XLP9</accession>
<dbReference type="InterPro" id="IPR017871">
    <property type="entry name" value="ABC_transporter-like_CS"/>
</dbReference>
<evidence type="ECO:0000256" key="3">
    <source>
        <dbReference type="ARBA" id="ARBA00022448"/>
    </source>
</evidence>
<dbReference type="FunFam" id="3.40.50.300:FF:000335">
    <property type="entry name" value="ATP binding cassette subfamily A member 5"/>
    <property type="match status" value="1"/>
</dbReference>
<dbReference type="Proteomes" id="UP000193944">
    <property type="component" value="Unassembled WGS sequence"/>
</dbReference>
<organism evidence="12 13">
    <name type="scientific">Anaeromyces robustus</name>
    <dbReference type="NCBI Taxonomy" id="1754192"/>
    <lineage>
        <taxon>Eukaryota</taxon>
        <taxon>Fungi</taxon>
        <taxon>Fungi incertae sedis</taxon>
        <taxon>Chytridiomycota</taxon>
        <taxon>Chytridiomycota incertae sedis</taxon>
        <taxon>Neocallimastigomycetes</taxon>
        <taxon>Neocallimastigales</taxon>
        <taxon>Neocallimastigaceae</taxon>
        <taxon>Anaeromyces</taxon>
    </lineage>
</organism>
<dbReference type="PROSITE" id="PS50893">
    <property type="entry name" value="ABC_TRANSPORTER_2"/>
    <property type="match status" value="2"/>
</dbReference>
<dbReference type="EMBL" id="MCFG01000018">
    <property type="protein sequence ID" value="ORX86651.1"/>
    <property type="molecule type" value="Genomic_DNA"/>
</dbReference>
<dbReference type="InterPro" id="IPR027417">
    <property type="entry name" value="P-loop_NTPase"/>
</dbReference>
<keyword evidence="6" id="KW-0547">Nucleotide-binding</keyword>
<dbReference type="GO" id="GO:0016887">
    <property type="term" value="F:ATP hydrolysis activity"/>
    <property type="evidence" value="ECO:0007669"/>
    <property type="project" value="InterPro"/>
</dbReference>
<dbReference type="Pfam" id="PF00005">
    <property type="entry name" value="ABC_tran"/>
    <property type="match status" value="2"/>
</dbReference>
<feature type="transmembrane region" description="Helical" evidence="10">
    <location>
        <begin position="1138"/>
        <end position="1162"/>
    </location>
</feature>
<feature type="transmembrane region" description="Helical" evidence="10">
    <location>
        <begin position="1107"/>
        <end position="1126"/>
    </location>
</feature>
<evidence type="ECO:0000256" key="9">
    <source>
        <dbReference type="ARBA" id="ARBA00023136"/>
    </source>
</evidence>
<feature type="transmembrane region" description="Helical" evidence="10">
    <location>
        <begin position="344"/>
        <end position="363"/>
    </location>
</feature>
<keyword evidence="8 10" id="KW-1133">Transmembrane helix</keyword>
<dbReference type="GO" id="GO:0140359">
    <property type="term" value="F:ABC-type transporter activity"/>
    <property type="evidence" value="ECO:0007669"/>
    <property type="project" value="InterPro"/>
</dbReference>
<evidence type="ECO:0000313" key="13">
    <source>
        <dbReference type="Proteomes" id="UP000193944"/>
    </source>
</evidence>
<evidence type="ECO:0000313" key="12">
    <source>
        <dbReference type="EMBL" id="ORX86651.1"/>
    </source>
</evidence>
<gene>
    <name evidence="12" type="ORF">BCR32DRAFT_215998</name>
</gene>
<feature type="transmembrane region" description="Helical" evidence="10">
    <location>
        <begin position="236"/>
        <end position="256"/>
    </location>
</feature>
<keyword evidence="13" id="KW-1185">Reference proteome</keyword>
<evidence type="ECO:0000256" key="1">
    <source>
        <dbReference type="ARBA" id="ARBA00004141"/>
    </source>
</evidence>
<dbReference type="InterPro" id="IPR026082">
    <property type="entry name" value="ABCA"/>
</dbReference>
<feature type="transmembrane region" description="Helical" evidence="10">
    <location>
        <begin position="21"/>
        <end position="43"/>
    </location>
</feature>
<dbReference type="InterPro" id="IPR003439">
    <property type="entry name" value="ABC_transporter-like_ATP-bd"/>
</dbReference>
<dbReference type="PANTHER" id="PTHR19229">
    <property type="entry name" value="ATP-BINDING CASSETTE TRANSPORTER SUBFAMILY A ABCA"/>
    <property type="match status" value="1"/>
</dbReference>
<dbReference type="InterPro" id="IPR013525">
    <property type="entry name" value="ABC2_TM"/>
</dbReference>
<feature type="domain" description="ABC transporter" evidence="11">
    <location>
        <begin position="492"/>
        <end position="720"/>
    </location>
</feature>
<evidence type="ECO:0000256" key="8">
    <source>
        <dbReference type="ARBA" id="ARBA00022989"/>
    </source>
</evidence>
<name>A0A1Y1XLP9_9FUNG</name>
<dbReference type="InterPro" id="IPR003593">
    <property type="entry name" value="AAA+_ATPase"/>
</dbReference>
<dbReference type="PROSITE" id="PS00211">
    <property type="entry name" value="ABC_TRANSPORTER_1"/>
    <property type="match status" value="1"/>
</dbReference>
<comment type="similarity">
    <text evidence="2">Belongs to the ABC transporter superfamily. ABCA family.</text>
</comment>
<keyword evidence="9 10" id="KW-0472">Membrane</keyword>
<dbReference type="GO" id="GO:0005319">
    <property type="term" value="F:lipid transporter activity"/>
    <property type="evidence" value="ECO:0007669"/>
    <property type="project" value="TreeGrafter"/>
</dbReference>
<feature type="transmembrane region" description="Helical" evidence="10">
    <location>
        <begin position="1228"/>
        <end position="1248"/>
    </location>
</feature>
<keyword evidence="12" id="KW-0378">Hydrolase</keyword>
<dbReference type="GO" id="GO:0005524">
    <property type="term" value="F:ATP binding"/>
    <property type="evidence" value="ECO:0007669"/>
    <property type="project" value="UniProtKB-KW"/>
</dbReference>
<dbReference type="OrthoDB" id="2109100at2759"/>
<feature type="transmembrane region" description="Helical" evidence="10">
    <location>
        <begin position="1023"/>
        <end position="1047"/>
    </location>
</feature>
<keyword evidence="7" id="KW-0067">ATP-binding</keyword>